<feature type="region of interest" description="Disordered" evidence="1">
    <location>
        <begin position="27"/>
        <end position="73"/>
    </location>
</feature>
<feature type="compositionally biased region" description="Gly residues" evidence="1">
    <location>
        <begin position="46"/>
        <end position="55"/>
    </location>
</feature>
<feature type="compositionally biased region" description="Low complexity" evidence="1">
    <location>
        <begin position="56"/>
        <end position="68"/>
    </location>
</feature>
<gene>
    <name evidence="3" type="ORF">SAMN05216505_109126</name>
</gene>
<evidence type="ECO:0000313" key="3">
    <source>
        <dbReference type="EMBL" id="SDD57936.1"/>
    </source>
</evidence>
<dbReference type="STRING" id="67344.SAMN05216505_109126"/>
<protein>
    <recommendedName>
        <fullName evidence="5">Serine/threonine protein kinase</fullName>
    </recommendedName>
</protein>
<organism evidence="3 4">
    <name type="scientific">Streptomyces prasinopilosus</name>
    <dbReference type="NCBI Taxonomy" id="67344"/>
    <lineage>
        <taxon>Bacteria</taxon>
        <taxon>Bacillati</taxon>
        <taxon>Actinomycetota</taxon>
        <taxon>Actinomycetes</taxon>
        <taxon>Kitasatosporales</taxon>
        <taxon>Streptomycetaceae</taxon>
        <taxon>Streptomyces</taxon>
    </lineage>
</organism>
<feature type="compositionally biased region" description="Low complexity" evidence="1">
    <location>
        <begin position="128"/>
        <end position="138"/>
    </location>
</feature>
<evidence type="ECO:0000313" key="4">
    <source>
        <dbReference type="Proteomes" id="UP000182100"/>
    </source>
</evidence>
<feature type="compositionally biased region" description="Low complexity" evidence="1">
    <location>
        <begin position="33"/>
        <end position="45"/>
    </location>
</feature>
<dbReference type="AlphaFoldDB" id="A0A1G6VYP9"/>
<dbReference type="Proteomes" id="UP000182100">
    <property type="component" value="Unassembled WGS sequence"/>
</dbReference>
<feature type="chain" id="PRO_5039507651" description="Serine/threonine protein kinase" evidence="2">
    <location>
        <begin position="24"/>
        <end position="171"/>
    </location>
</feature>
<evidence type="ECO:0000256" key="1">
    <source>
        <dbReference type="SAM" id="MobiDB-lite"/>
    </source>
</evidence>
<feature type="signal peptide" evidence="2">
    <location>
        <begin position="1"/>
        <end position="23"/>
    </location>
</feature>
<accession>A0A1G6VYP9</accession>
<dbReference type="PROSITE" id="PS51257">
    <property type="entry name" value="PROKAR_LIPOPROTEIN"/>
    <property type="match status" value="1"/>
</dbReference>
<evidence type="ECO:0000256" key="2">
    <source>
        <dbReference type="SAM" id="SignalP"/>
    </source>
</evidence>
<keyword evidence="4" id="KW-1185">Reference proteome</keyword>
<evidence type="ECO:0008006" key="5">
    <source>
        <dbReference type="Google" id="ProtNLM"/>
    </source>
</evidence>
<dbReference type="RefSeq" id="WP_055572503.1">
    <property type="nucleotide sequence ID" value="NZ_FMZK01000009.1"/>
</dbReference>
<name>A0A1G6VYP9_9ACTN</name>
<dbReference type="EMBL" id="FMZK01000009">
    <property type="protein sequence ID" value="SDD57936.1"/>
    <property type="molecule type" value="Genomic_DNA"/>
</dbReference>
<feature type="region of interest" description="Disordered" evidence="1">
    <location>
        <begin position="128"/>
        <end position="171"/>
    </location>
</feature>
<reference evidence="4" key="1">
    <citation type="submission" date="2016-10" db="EMBL/GenBank/DDBJ databases">
        <authorList>
            <person name="Varghese N."/>
            <person name="Submissions S."/>
        </authorList>
    </citation>
    <scope>NUCLEOTIDE SEQUENCE [LARGE SCALE GENOMIC DNA]</scope>
    <source>
        <strain evidence="4">CGMCC 4.3504</strain>
    </source>
</reference>
<sequence>MSRRGVRLAVAATGLAGALVLTGCGGDGGSGGDPTPSGTASAPADGGTGGTGGADGTDAPAASSAPAGELEGSWLATTDGKAVALMVTGEQAALFVTGGTVCSGTTREDAGTPTISLRCTGGDGGRTSGTVDSVSGSTLKITWEGSPGTETYTKAEGGRLPSGLPTTGPDS</sequence>
<proteinExistence type="predicted"/>
<keyword evidence="2" id="KW-0732">Signal</keyword>